<evidence type="ECO:0000256" key="8">
    <source>
        <dbReference type="SAM" id="MobiDB-lite"/>
    </source>
</evidence>
<dbReference type="InterPro" id="IPR011048">
    <property type="entry name" value="Haem_d1_sf"/>
</dbReference>
<dbReference type="EMBL" id="NRSZ01000145">
    <property type="protein sequence ID" value="PNY29190.1"/>
    <property type="molecule type" value="Genomic_DNA"/>
</dbReference>
<evidence type="ECO:0000256" key="2">
    <source>
        <dbReference type="ARBA" id="ARBA00005564"/>
    </source>
</evidence>
<dbReference type="InterPro" id="IPR019405">
    <property type="entry name" value="Lactonase_7-beta_prop"/>
</dbReference>
<dbReference type="OrthoDB" id="9972196at2759"/>
<dbReference type="GO" id="GO:0016020">
    <property type="term" value="C:membrane"/>
    <property type="evidence" value="ECO:0007669"/>
    <property type="project" value="UniProtKB-SubCell"/>
</dbReference>
<dbReference type="InterPro" id="IPR050282">
    <property type="entry name" value="Cycloisomerase_2"/>
</dbReference>
<evidence type="ECO:0008006" key="11">
    <source>
        <dbReference type="Google" id="ProtNLM"/>
    </source>
</evidence>
<keyword evidence="6 7" id="KW-0472">Membrane</keyword>
<dbReference type="PANTHER" id="PTHR30344:SF1">
    <property type="entry name" value="6-PHOSPHOGLUCONOLACTONASE"/>
    <property type="match status" value="1"/>
</dbReference>
<feature type="repeat" description="Solcar" evidence="7">
    <location>
        <begin position="10"/>
        <end position="118"/>
    </location>
</feature>
<keyword evidence="4" id="KW-0999">Mitochondrion inner membrane</keyword>
<evidence type="ECO:0000256" key="5">
    <source>
        <dbReference type="ARBA" id="ARBA00022989"/>
    </source>
</evidence>
<proteinExistence type="inferred from homology"/>
<dbReference type="Gene3D" id="1.50.40.10">
    <property type="entry name" value="Mitochondrial carrier domain"/>
    <property type="match status" value="1"/>
</dbReference>
<dbReference type="SUPFAM" id="SSF51004">
    <property type="entry name" value="C-terminal (heme d1) domain of cytochrome cd1-nitrite reductase"/>
    <property type="match status" value="1"/>
</dbReference>
<dbReference type="InterPro" id="IPR015943">
    <property type="entry name" value="WD40/YVTN_repeat-like_dom_sf"/>
</dbReference>
<gene>
    <name evidence="9" type="ORF">TCAP_00894</name>
</gene>
<organism evidence="9 10">
    <name type="scientific">Tolypocladium capitatum</name>
    <dbReference type="NCBI Taxonomy" id="45235"/>
    <lineage>
        <taxon>Eukaryota</taxon>
        <taxon>Fungi</taxon>
        <taxon>Dikarya</taxon>
        <taxon>Ascomycota</taxon>
        <taxon>Pezizomycotina</taxon>
        <taxon>Sordariomycetes</taxon>
        <taxon>Hypocreomycetidae</taxon>
        <taxon>Hypocreales</taxon>
        <taxon>Ophiocordycipitaceae</taxon>
        <taxon>Tolypocladium</taxon>
    </lineage>
</organism>
<dbReference type="PROSITE" id="PS50920">
    <property type="entry name" value="SOLCAR"/>
    <property type="match status" value="2"/>
</dbReference>
<dbReference type="GO" id="GO:0017057">
    <property type="term" value="F:6-phosphogluconolactonase activity"/>
    <property type="evidence" value="ECO:0007669"/>
    <property type="project" value="TreeGrafter"/>
</dbReference>
<evidence type="ECO:0000256" key="3">
    <source>
        <dbReference type="ARBA" id="ARBA00022692"/>
    </source>
</evidence>
<evidence type="ECO:0000256" key="4">
    <source>
        <dbReference type="ARBA" id="ARBA00022792"/>
    </source>
</evidence>
<dbReference type="Proteomes" id="UP000236621">
    <property type="component" value="Unassembled WGS sequence"/>
</dbReference>
<feature type="region of interest" description="Disordered" evidence="8">
    <location>
        <begin position="417"/>
        <end position="445"/>
    </location>
</feature>
<dbReference type="Gene3D" id="2.130.10.10">
    <property type="entry name" value="YVTN repeat-like/Quinoprotein amine dehydrogenase"/>
    <property type="match status" value="1"/>
</dbReference>
<keyword evidence="5" id="KW-1133">Transmembrane helix</keyword>
<keyword evidence="3 7" id="KW-0812">Transmembrane</keyword>
<evidence type="ECO:0000256" key="6">
    <source>
        <dbReference type="ARBA" id="ARBA00023136"/>
    </source>
</evidence>
<dbReference type="InterPro" id="IPR023395">
    <property type="entry name" value="MCP_dom_sf"/>
</dbReference>
<dbReference type="Pfam" id="PF10282">
    <property type="entry name" value="Lactonase"/>
    <property type="match status" value="1"/>
</dbReference>
<sequence length="884" mass="93106">MTISTSQDPAQSVSLPISEMGGGIVTSIVTSPVDVLRSRLQSDLYPSPSRLLVSNSTAVLPSPLGNPVRHVFETLDAIGSIRRTEGWRGLFRGLGPSLAGVVPAAAVKFYVYASGGMVSGMHGRRAHSTCAGGCCCRHRNGNCDNPIWLVKTRLQLDKAETNSATAQRQYRGSLDCIRQVLQTEGIAGFYRGLSASYLGTVETVIHLVLYERLKTSFRGLVRPGATATWRDELASWASTSGAAGCAKMAAVLVTYPHEVRQPAAVVVSHELMPALGRKDAVASDAGRERESRICQSCAVLPVDMDARRLARLLRRPHSASGAINSVGHGTLGVYESVPRIAGVPRGRRACIRAAGCTSGTSHVGNTFTSTSMPRPAVISVVLRRGPPFGQSLSPDAPEAGRGWRARLEDVDAKNGPCAQGRNMSRPESGATAPVLPPCRDDHKRRHVRPVRHSAGATPLAGPETASLTWSFSLYYPSTALRRSSRTHPPPQIRQHARLVPALDRRARLGRRAARLVVTTLDLNTGAPSAAAGVPTLKALSSANGCAGSPSFLTLDHGRSTLYCVDEGLQSGGGSLSSFKTNADGSLTQLFKVNTPAGPVFSTVYGPGNSGLAVAHFAGSAFTTWDVSNPSKIAAVQTETFKLTKPPANPARQSAPHPHEAVPDPTGKFIVVPDLGADVIRLFAVSGTADLKVKPLPPVAVAPGSGPRHVAFAVKGSRTFMYLVTELGNTIVGFSVTYPAGGIKLDQLFTIGSHGNGKPVPKTAFASEIVISPDQNFAVVSSRGENNFNIPNLDAGNKTAIPSDPIINFSIDATTGALNPIQEVPAGGSFPRQFSMNKAGTLIAVGLQNDGRVVLIKRDPKSGKLGEFAGHANVAGQITSVIFDE</sequence>
<comment type="similarity">
    <text evidence="2">Belongs to the cycloisomerase 2 family.</text>
</comment>
<dbReference type="STRING" id="45235.A0A2K3QNT0"/>
<protein>
    <recommendedName>
        <fullName evidence="11">6-phosphogluconolactonase</fullName>
    </recommendedName>
</protein>
<reference evidence="9 10" key="1">
    <citation type="submission" date="2017-08" db="EMBL/GenBank/DDBJ databases">
        <title>Harnessing the power of phylogenomics to disentangle the directionality and signatures of interkingdom host jumping in the parasitic fungal genus Tolypocladium.</title>
        <authorList>
            <person name="Quandt C.A."/>
            <person name="Patterson W."/>
            <person name="Spatafora J.W."/>
        </authorList>
    </citation>
    <scope>NUCLEOTIDE SEQUENCE [LARGE SCALE GENOMIC DNA]</scope>
    <source>
        <strain evidence="9 10">CBS 113982</strain>
    </source>
</reference>
<dbReference type="InterPro" id="IPR018108">
    <property type="entry name" value="MCP_transmembrane"/>
</dbReference>
<dbReference type="SUPFAM" id="SSF103506">
    <property type="entry name" value="Mitochondrial carrier"/>
    <property type="match status" value="1"/>
</dbReference>
<evidence type="ECO:0000256" key="1">
    <source>
        <dbReference type="ARBA" id="ARBA00004141"/>
    </source>
</evidence>
<evidence type="ECO:0000313" key="10">
    <source>
        <dbReference type="Proteomes" id="UP000236621"/>
    </source>
</evidence>
<comment type="subcellular location">
    <subcellularLocation>
        <location evidence="1">Membrane</location>
        <topology evidence="1">Multi-pass membrane protein</topology>
    </subcellularLocation>
</comment>
<evidence type="ECO:0000256" key="7">
    <source>
        <dbReference type="PROSITE-ProRule" id="PRU00282"/>
    </source>
</evidence>
<name>A0A2K3QNT0_9HYPO</name>
<feature type="repeat" description="Solcar" evidence="7">
    <location>
        <begin position="124"/>
        <end position="216"/>
    </location>
</feature>
<keyword evidence="10" id="KW-1185">Reference proteome</keyword>
<evidence type="ECO:0000313" key="9">
    <source>
        <dbReference type="EMBL" id="PNY29190.1"/>
    </source>
</evidence>
<keyword evidence="4" id="KW-0496">Mitochondrion</keyword>
<comment type="caution">
    <text evidence="9">The sequence shown here is derived from an EMBL/GenBank/DDBJ whole genome shotgun (WGS) entry which is preliminary data.</text>
</comment>
<dbReference type="AlphaFoldDB" id="A0A2K3QNT0"/>
<accession>A0A2K3QNT0</accession>
<dbReference type="PANTHER" id="PTHR30344">
    <property type="entry name" value="6-PHOSPHOGLUCONOLACTONASE-RELATED"/>
    <property type="match status" value="1"/>
</dbReference>
<dbReference type="Pfam" id="PF00153">
    <property type="entry name" value="Mito_carr"/>
    <property type="match status" value="2"/>
</dbReference>